<evidence type="ECO:0000256" key="2">
    <source>
        <dbReference type="ARBA" id="ARBA00022771"/>
    </source>
</evidence>
<keyword evidence="1" id="KW-0479">Metal-binding</keyword>
<reference evidence="7 8" key="1">
    <citation type="submission" date="2024-01" db="EMBL/GenBank/DDBJ databases">
        <authorList>
            <person name="Allen C."/>
            <person name="Tagirdzhanova G."/>
        </authorList>
    </citation>
    <scope>NUCLEOTIDE SEQUENCE [LARGE SCALE GENOMIC DNA]</scope>
</reference>
<comment type="caution">
    <text evidence="7">The sequence shown here is derived from an EMBL/GenBank/DDBJ whole genome shotgun (WGS) entry which is preliminary data.</text>
</comment>
<dbReference type="InterPro" id="IPR001841">
    <property type="entry name" value="Znf_RING"/>
</dbReference>
<evidence type="ECO:0000256" key="4">
    <source>
        <dbReference type="PROSITE-ProRule" id="PRU00175"/>
    </source>
</evidence>
<evidence type="ECO:0000256" key="1">
    <source>
        <dbReference type="ARBA" id="ARBA00022723"/>
    </source>
</evidence>
<gene>
    <name evidence="7" type="ORF">SEUCBS140593_003335</name>
</gene>
<evidence type="ECO:0000313" key="7">
    <source>
        <dbReference type="EMBL" id="CAK7217811.1"/>
    </source>
</evidence>
<keyword evidence="3" id="KW-0862">Zinc</keyword>
<evidence type="ECO:0000313" key="8">
    <source>
        <dbReference type="Proteomes" id="UP001642482"/>
    </source>
</evidence>
<dbReference type="SUPFAM" id="SSF57850">
    <property type="entry name" value="RING/U-box"/>
    <property type="match status" value="1"/>
</dbReference>
<evidence type="ECO:0000256" key="5">
    <source>
        <dbReference type="SAM" id="MobiDB-lite"/>
    </source>
</evidence>
<proteinExistence type="predicted"/>
<protein>
    <recommendedName>
        <fullName evidence="6">RING-type domain-containing protein</fullName>
    </recommendedName>
</protein>
<feature type="region of interest" description="Disordered" evidence="5">
    <location>
        <begin position="194"/>
        <end position="229"/>
    </location>
</feature>
<dbReference type="PROSITE" id="PS50089">
    <property type="entry name" value="ZF_RING_2"/>
    <property type="match status" value="1"/>
</dbReference>
<accession>A0ABP0BE72</accession>
<dbReference type="Proteomes" id="UP001642482">
    <property type="component" value="Unassembled WGS sequence"/>
</dbReference>
<name>A0ABP0BE72_9PEZI</name>
<dbReference type="EMBL" id="CAWUHD010000025">
    <property type="protein sequence ID" value="CAK7217811.1"/>
    <property type="molecule type" value="Genomic_DNA"/>
</dbReference>
<organism evidence="7 8">
    <name type="scientific">Sporothrix eucalyptigena</name>
    <dbReference type="NCBI Taxonomy" id="1812306"/>
    <lineage>
        <taxon>Eukaryota</taxon>
        <taxon>Fungi</taxon>
        <taxon>Dikarya</taxon>
        <taxon>Ascomycota</taxon>
        <taxon>Pezizomycotina</taxon>
        <taxon>Sordariomycetes</taxon>
        <taxon>Sordariomycetidae</taxon>
        <taxon>Ophiostomatales</taxon>
        <taxon>Ophiostomataceae</taxon>
        <taxon>Sporothrix</taxon>
    </lineage>
</organism>
<keyword evidence="2 4" id="KW-0863">Zinc-finger</keyword>
<evidence type="ECO:0000259" key="6">
    <source>
        <dbReference type="PROSITE" id="PS50089"/>
    </source>
</evidence>
<feature type="domain" description="RING-type" evidence="6">
    <location>
        <begin position="24"/>
        <end position="99"/>
    </location>
</feature>
<dbReference type="InterPro" id="IPR013083">
    <property type="entry name" value="Znf_RING/FYVE/PHD"/>
</dbReference>
<evidence type="ECO:0000256" key="3">
    <source>
        <dbReference type="ARBA" id="ARBA00022833"/>
    </source>
</evidence>
<dbReference type="PROSITE" id="PS00518">
    <property type="entry name" value="ZF_RING_1"/>
    <property type="match status" value="1"/>
</dbReference>
<sequence length="229" mass="24780">MPPLSAYSGSTAHYHDIPRPRLACLICFCNLSIAGITTRGLSTHRAGRLTGDATSDTPLPADIRPAVVFPCAHLVCQPCAHQLFRTATHAQPPSCPCCRFRLVFNRCGYAIRGITAPLIAGECGSCLLPTPLPPVPPSCYDFAVAKINDEGRRTHDALEKIRAARDALETIAIPGVVEKARDLAFTVRNHEQSLRRSLQSAQHKATYPGEVRPGQDNVPAWGHASSHHP</sequence>
<dbReference type="InterPro" id="IPR017907">
    <property type="entry name" value="Znf_RING_CS"/>
</dbReference>
<keyword evidence="8" id="KW-1185">Reference proteome</keyword>
<dbReference type="Gene3D" id="3.30.40.10">
    <property type="entry name" value="Zinc/RING finger domain, C3HC4 (zinc finger)"/>
    <property type="match status" value="1"/>
</dbReference>